<evidence type="ECO:0000256" key="10">
    <source>
        <dbReference type="ARBA" id="ARBA00067212"/>
    </source>
</evidence>
<dbReference type="InterPro" id="IPR045075">
    <property type="entry name" value="Syf1-like"/>
</dbReference>
<keyword evidence="6" id="KW-0508">mRNA splicing</keyword>
<evidence type="ECO:0000313" key="15">
    <source>
        <dbReference type="Proteomes" id="UP000740926"/>
    </source>
</evidence>
<comment type="subcellular location">
    <subcellularLocation>
        <location evidence="1">Nucleus</location>
    </subcellularLocation>
</comment>
<reference evidence="14 15" key="1">
    <citation type="journal article" date="2020" name="Microb. Genom.">
        <title>Genetic diversity of clinical and environmental Mucorales isolates obtained from an investigation of mucormycosis cases among solid organ transplant recipients.</title>
        <authorList>
            <person name="Nguyen M.H."/>
            <person name="Kaul D."/>
            <person name="Muto C."/>
            <person name="Cheng S.J."/>
            <person name="Richter R.A."/>
            <person name="Bruno V.M."/>
            <person name="Liu G."/>
            <person name="Beyhan S."/>
            <person name="Sundermann A.J."/>
            <person name="Mounaud S."/>
            <person name="Pasculle A.W."/>
            <person name="Nierman W.C."/>
            <person name="Driscoll E."/>
            <person name="Cumbie R."/>
            <person name="Clancy C.J."/>
            <person name="Dupont C.L."/>
        </authorList>
    </citation>
    <scope>NUCLEOTIDE SEQUENCE [LARGE SCALE GENOMIC DNA]</scope>
    <source>
        <strain evidence="14 15">GL24</strain>
    </source>
</reference>
<feature type="domain" description="Pre-mRNA-splicing factor Syf1/CRNKL1-like C-terminal HAT-repeats" evidence="12">
    <location>
        <begin position="427"/>
        <end position="780"/>
    </location>
</feature>
<dbReference type="InterPro" id="IPR055430">
    <property type="entry name" value="HAT_Syf1_CNRKL1_C"/>
</dbReference>
<dbReference type="Gene3D" id="1.25.40.10">
    <property type="entry name" value="Tetratricopeptide repeat domain"/>
    <property type="match status" value="5"/>
</dbReference>
<feature type="domain" description="Pre-mRNA-splicing factor SYF1 central HAT repeats" evidence="11">
    <location>
        <begin position="216"/>
        <end position="424"/>
    </location>
</feature>
<dbReference type="AlphaFoldDB" id="A0A9P6ZD38"/>
<dbReference type="GO" id="GO:0000349">
    <property type="term" value="P:generation of catalytic spliceosome for first transesterification step"/>
    <property type="evidence" value="ECO:0007669"/>
    <property type="project" value="TreeGrafter"/>
</dbReference>
<evidence type="ECO:0000259" key="13">
    <source>
        <dbReference type="Pfam" id="PF23233"/>
    </source>
</evidence>
<comment type="function">
    <text evidence="8">Involved in pre-mRNA splicing and cell cycle progression.</text>
</comment>
<keyword evidence="7" id="KW-0539">Nucleus</keyword>
<evidence type="ECO:0000259" key="12">
    <source>
        <dbReference type="Pfam" id="PF23231"/>
    </source>
</evidence>
<dbReference type="GO" id="GO:0071007">
    <property type="term" value="C:U2-type catalytic step 2 spliceosome"/>
    <property type="evidence" value="ECO:0007669"/>
    <property type="project" value="TreeGrafter"/>
</dbReference>
<dbReference type="Proteomes" id="UP000740926">
    <property type="component" value="Unassembled WGS sequence"/>
</dbReference>
<evidence type="ECO:0000256" key="3">
    <source>
        <dbReference type="ARBA" id="ARBA00022664"/>
    </source>
</evidence>
<comment type="caution">
    <text evidence="14">The sequence shown here is derived from an EMBL/GenBank/DDBJ whole genome shotgun (WGS) entry which is preliminary data.</text>
</comment>
<dbReference type="InterPro" id="IPR011990">
    <property type="entry name" value="TPR-like_helical_dom_sf"/>
</dbReference>
<dbReference type="PANTHER" id="PTHR11246:SF5">
    <property type="entry name" value="PRE-MRNA-SPLICING FACTOR SYF1"/>
    <property type="match status" value="1"/>
</dbReference>
<dbReference type="PANTHER" id="PTHR11246">
    <property type="entry name" value="PRE-MRNA SPLICING FACTOR"/>
    <property type="match status" value="1"/>
</dbReference>
<keyword evidence="15" id="KW-1185">Reference proteome</keyword>
<evidence type="ECO:0000256" key="7">
    <source>
        <dbReference type="ARBA" id="ARBA00023242"/>
    </source>
</evidence>
<comment type="similarity">
    <text evidence="2">Belongs to the crooked-neck family.</text>
</comment>
<proteinExistence type="inferred from homology"/>
<dbReference type="Pfam" id="PF23231">
    <property type="entry name" value="HAT_Syf1_CNRKL1_C"/>
    <property type="match status" value="1"/>
</dbReference>
<dbReference type="Pfam" id="PF23233">
    <property type="entry name" value="HAT_Syf1_CNRKL1_N"/>
    <property type="match status" value="1"/>
</dbReference>
<dbReference type="GO" id="GO:0071014">
    <property type="term" value="C:post-mRNA release spliceosomal complex"/>
    <property type="evidence" value="ECO:0007669"/>
    <property type="project" value="TreeGrafter"/>
</dbReference>
<dbReference type="FunFam" id="1.25.40.10:FF:000023">
    <property type="entry name" value="Pre-mRNA-splicing factor SYF1"/>
    <property type="match status" value="1"/>
</dbReference>
<dbReference type="SMART" id="SM00386">
    <property type="entry name" value="HAT"/>
    <property type="match status" value="11"/>
</dbReference>
<evidence type="ECO:0000256" key="8">
    <source>
        <dbReference type="ARBA" id="ARBA00037272"/>
    </source>
</evidence>
<dbReference type="GO" id="GO:0000974">
    <property type="term" value="C:Prp19 complex"/>
    <property type="evidence" value="ECO:0007669"/>
    <property type="project" value="TreeGrafter"/>
</dbReference>
<evidence type="ECO:0000256" key="5">
    <source>
        <dbReference type="ARBA" id="ARBA00022737"/>
    </source>
</evidence>
<evidence type="ECO:0000259" key="11">
    <source>
        <dbReference type="Pfam" id="PF23220"/>
    </source>
</evidence>
<organism evidence="14 15">
    <name type="scientific">Rhizopus delemar</name>
    <dbReference type="NCBI Taxonomy" id="936053"/>
    <lineage>
        <taxon>Eukaryota</taxon>
        <taxon>Fungi</taxon>
        <taxon>Fungi incertae sedis</taxon>
        <taxon>Mucoromycota</taxon>
        <taxon>Mucoromycotina</taxon>
        <taxon>Mucoromycetes</taxon>
        <taxon>Mucorales</taxon>
        <taxon>Mucorineae</taxon>
        <taxon>Rhizopodaceae</taxon>
        <taxon>Rhizopus</taxon>
    </lineage>
</organism>
<protein>
    <recommendedName>
        <fullName evidence="9">Pre-mRNA-splicing factor SYF1</fullName>
    </recommendedName>
    <alternativeName>
        <fullName evidence="10">Pre-mRNA-splicing factor syf1</fullName>
    </alternativeName>
</protein>
<dbReference type="SUPFAM" id="SSF48452">
    <property type="entry name" value="TPR-like"/>
    <property type="match status" value="4"/>
</dbReference>
<feature type="domain" description="Pre-mRNA-splicing factor Syf1-like N-terminal HAT-repeats" evidence="13">
    <location>
        <begin position="56"/>
        <end position="213"/>
    </location>
</feature>
<keyword evidence="5" id="KW-0677">Repeat</keyword>
<dbReference type="FunFam" id="1.25.40.10:FF:000137">
    <property type="entry name" value="Pre-mRNA-splicing factor syf1"/>
    <property type="match status" value="1"/>
</dbReference>
<dbReference type="InterPro" id="IPR056350">
    <property type="entry name" value="HAT_Syf1_central"/>
</dbReference>
<evidence type="ECO:0000256" key="4">
    <source>
        <dbReference type="ARBA" id="ARBA00022728"/>
    </source>
</evidence>
<sequence length="781" mass="92668">MKSHYRYLCATITLEPAKAADNTTKRLKILVEFFFIIQNYSSMTTHLKERSTNEYDLPYEEELLRNPFSLHSWLKYIDYKRNGSFEELCSVFERAIQELPRSYKLWKQYLDIRREKLKGLNAVKQQDQYNDVVSLYERSLVLLHKMPRIWLDYLSLLTTLPIITKTRRAFDEALRALPVTQHNRIWELYLQFAKAASGQTAITIYKRYLKLEPSFIEKYIENLIKLEQYDEAAVQMVYIVNDNKFKSTRGKSNYQLWQDLCELAVEHCEDIKSIQVEPIIRSGIQRFTDQVGLLYCRLAMYWIRMGQLEKARDIFEEGITTVLTVRDFTAIFEAYVEFEEEMITAKMEMAAEREKAGEKDEEEDLDLDLRLLRFEHLMDRRPFLVNDVLLRQNPNNVLEWQQRALLWGNNKEKVVETYTQAVQIIHPKKAHGKLQDLWAKFAKFYEDGDDLDSARAIFEKAVKTNYKSVSDLADIWCEYAEMETRHDDFDRAIDIMARATQTPKFLDVNPKQVNFHDESIPVQHRLFKSLRLWSFYIDLEESVGTVESTKAVYDKVMDLRIANPQTIVNYATFLEENQYFEESYKVYERGIELFGWPIAFELWNIYLERFLKRYGGTKLERARDLFEQALDQCPPKYAKSIYLMYGKLEEEHGLARHAMRVYDRATKAVADEDRREMYEYYIAKATESFGVMASREIYESAIESLPDKDVRIMALRYAALEQKLGEIERARAIYGFAAQMFDPRKHADFWKTWHDFEVHHGNEDTFKEMLRIKRSVQATFT</sequence>
<name>A0A9P6ZD38_9FUNG</name>
<dbReference type="InterPro" id="IPR003107">
    <property type="entry name" value="HAT"/>
</dbReference>
<evidence type="ECO:0000256" key="2">
    <source>
        <dbReference type="ARBA" id="ARBA00008644"/>
    </source>
</evidence>
<dbReference type="Pfam" id="PF23220">
    <property type="entry name" value="HAT_Syf1_M"/>
    <property type="match status" value="1"/>
</dbReference>
<evidence type="ECO:0000256" key="6">
    <source>
        <dbReference type="ARBA" id="ARBA00023187"/>
    </source>
</evidence>
<evidence type="ECO:0000256" key="9">
    <source>
        <dbReference type="ARBA" id="ARBA00039472"/>
    </source>
</evidence>
<keyword evidence="3" id="KW-0507">mRNA processing</keyword>
<keyword evidence="4" id="KW-0747">Spliceosome</keyword>
<dbReference type="EMBL" id="JAANIU010000059">
    <property type="protein sequence ID" value="KAG1575720.1"/>
    <property type="molecule type" value="Genomic_DNA"/>
</dbReference>
<evidence type="ECO:0000313" key="14">
    <source>
        <dbReference type="EMBL" id="KAG1575720.1"/>
    </source>
</evidence>
<dbReference type="InterPro" id="IPR055433">
    <property type="entry name" value="HAT_Syf1-like_N"/>
</dbReference>
<evidence type="ECO:0000256" key="1">
    <source>
        <dbReference type="ARBA" id="ARBA00004123"/>
    </source>
</evidence>
<gene>
    <name evidence="14" type="ORF">G6F50_000843</name>
</gene>
<accession>A0A9P6ZD38</accession>